<sequence>MRRRLRSKDAAFFTLSVTLRIIESGEPLLLSLMKPDALKIDCAGRINGEELTFSWISDKINRGKYGGEFLENQPQAVII</sequence>
<organism evidence="1 2">
    <name type="scientific">Melipona bicolor</name>
    <dbReference type="NCBI Taxonomy" id="60889"/>
    <lineage>
        <taxon>Eukaryota</taxon>
        <taxon>Metazoa</taxon>
        <taxon>Ecdysozoa</taxon>
        <taxon>Arthropoda</taxon>
        <taxon>Hexapoda</taxon>
        <taxon>Insecta</taxon>
        <taxon>Pterygota</taxon>
        <taxon>Neoptera</taxon>
        <taxon>Endopterygota</taxon>
        <taxon>Hymenoptera</taxon>
        <taxon>Apocrita</taxon>
        <taxon>Aculeata</taxon>
        <taxon>Apoidea</taxon>
        <taxon>Anthophila</taxon>
        <taxon>Apidae</taxon>
        <taxon>Melipona</taxon>
    </lineage>
</organism>
<protein>
    <submittedName>
        <fullName evidence="1">Uncharacterized protein</fullName>
    </submittedName>
</protein>
<reference evidence="1" key="1">
    <citation type="submission" date="2021-10" db="EMBL/GenBank/DDBJ databases">
        <title>Melipona bicolor Genome sequencing and assembly.</title>
        <authorList>
            <person name="Araujo N.S."/>
            <person name="Arias M.C."/>
        </authorList>
    </citation>
    <scope>NUCLEOTIDE SEQUENCE</scope>
    <source>
        <strain evidence="1">USP_2M_L1-L4_2017</strain>
        <tissue evidence="1">Whole body</tissue>
    </source>
</reference>
<gene>
    <name evidence="1" type="ORF">K0M31_018158</name>
</gene>
<evidence type="ECO:0000313" key="2">
    <source>
        <dbReference type="Proteomes" id="UP001177670"/>
    </source>
</evidence>
<name>A0AA40KE24_9HYME</name>
<dbReference type="EMBL" id="JAHYIQ010000064">
    <property type="protein sequence ID" value="KAK1116695.1"/>
    <property type="molecule type" value="Genomic_DNA"/>
</dbReference>
<accession>A0AA40KE24</accession>
<keyword evidence="2" id="KW-1185">Reference proteome</keyword>
<evidence type="ECO:0000313" key="1">
    <source>
        <dbReference type="EMBL" id="KAK1116695.1"/>
    </source>
</evidence>
<comment type="caution">
    <text evidence="1">The sequence shown here is derived from an EMBL/GenBank/DDBJ whole genome shotgun (WGS) entry which is preliminary data.</text>
</comment>
<proteinExistence type="predicted"/>
<dbReference type="AlphaFoldDB" id="A0AA40KE24"/>
<dbReference type="Proteomes" id="UP001177670">
    <property type="component" value="Unassembled WGS sequence"/>
</dbReference>